<dbReference type="GO" id="GO:0005524">
    <property type="term" value="F:ATP binding"/>
    <property type="evidence" value="ECO:0007669"/>
    <property type="project" value="UniProtKB-KW"/>
</dbReference>
<dbReference type="SUPFAM" id="SSF47323">
    <property type="entry name" value="Anticodon-binding domain of a subclass of class I aminoacyl-tRNA synthetases"/>
    <property type="match status" value="1"/>
</dbReference>
<evidence type="ECO:0000256" key="8">
    <source>
        <dbReference type="ARBA" id="ARBA00023146"/>
    </source>
</evidence>
<organism evidence="13">
    <name type="scientific">marine metagenome</name>
    <dbReference type="NCBI Taxonomy" id="408172"/>
    <lineage>
        <taxon>unclassified sequences</taxon>
        <taxon>metagenomes</taxon>
        <taxon>ecological metagenomes</taxon>
    </lineage>
</organism>
<dbReference type="EC" id="6.1.1.9" evidence="2"/>
<dbReference type="InterPro" id="IPR033705">
    <property type="entry name" value="Anticodon_Ia_Val"/>
</dbReference>
<dbReference type="InterPro" id="IPR013155">
    <property type="entry name" value="M/V/L/I-tRNA-synth_anticd-bd"/>
</dbReference>
<dbReference type="EMBL" id="UINC01002041">
    <property type="protein sequence ID" value="SUZ92216.1"/>
    <property type="molecule type" value="Genomic_DNA"/>
</dbReference>
<dbReference type="InterPro" id="IPR014729">
    <property type="entry name" value="Rossmann-like_a/b/a_fold"/>
</dbReference>
<evidence type="ECO:0000256" key="2">
    <source>
        <dbReference type="ARBA" id="ARBA00013169"/>
    </source>
</evidence>
<dbReference type="Gene3D" id="3.40.50.620">
    <property type="entry name" value="HUPs"/>
    <property type="match status" value="2"/>
</dbReference>
<dbReference type="SUPFAM" id="SSF50677">
    <property type="entry name" value="ValRS/IleRS/LeuRS editing domain"/>
    <property type="match status" value="1"/>
</dbReference>
<evidence type="ECO:0000256" key="9">
    <source>
        <dbReference type="ARBA" id="ARBA00029936"/>
    </source>
</evidence>
<dbReference type="Pfam" id="PF08264">
    <property type="entry name" value="Anticodon_1"/>
    <property type="match status" value="1"/>
</dbReference>
<dbReference type="Pfam" id="PF00133">
    <property type="entry name" value="tRNA-synt_1"/>
    <property type="match status" value="1"/>
</dbReference>
<evidence type="ECO:0000256" key="10">
    <source>
        <dbReference type="ARBA" id="ARBA00047552"/>
    </source>
</evidence>
<protein>
    <recommendedName>
        <fullName evidence="2">valine--tRNA ligase</fullName>
        <ecNumber evidence="2">6.1.1.9</ecNumber>
    </recommendedName>
    <alternativeName>
        <fullName evidence="9">Valyl-tRNA synthetase</fullName>
    </alternativeName>
</protein>
<dbReference type="PANTHER" id="PTHR11946:SF93">
    <property type="entry name" value="VALINE--TRNA LIGASE, CHLOROPLASTIC_MITOCHONDRIAL 2"/>
    <property type="match status" value="1"/>
</dbReference>
<evidence type="ECO:0000313" key="13">
    <source>
        <dbReference type="EMBL" id="SUZ92216.1"/>
    </source>
</evidence>
<comment type="catalytic activity">
    <reaction evidence="10">
        <text>tRNA(Val) + L-valine + ATP = L-valyl-tRNA(Val) + AMP + diphosphate</text>
        <dbReference type="Rhea" id="RHEA:10704"/>
        <dbReference type="Rhea" id="RHEA-COMP:9672"/>
        <dbReference type="Rhea" id="RHEA-COMP:9708"/>
        <dbReference type="ChEBI" id="CHEBI:30616"/>
        <dbReference type="ChEBI" id="CHEBI:33019"/>
        <dbReference type="ChEBI" id="CHEBI:57762"/>
        <dbReference type="ChEBI" id="CHEBI:78442"/>
        <dbReference type="ChEBI" id="CHEBI:78537"/>
        <dbReference type="ChEBI" id="CHEBI:456215"/>
        <dbReference type="EC" id="6.1.1.9"/>
    </reaction>
</comment>
<dbReference type="Gene3D" id="3.90.740.10">
    <property type="entry name" value="Valyl/Leucyl/Isoleucyl-tRNA synthetase, editing domain"/>
    <property type="match status" value="1"/>
</dbReference>
<evidence type="ECO:0000259" key="11">
    <source>
        <dbReference type="Pfam" id="PF00133"/>
    </source>
</evidence>
<evidence type="ECO:0000259" key="12">
    <source>
        <dbReference type="Pfam" id="PF08264"/>
    </source>
</evidence>
<comment type="subcellular location">
    <subcellularLocation>
        <location evidence="1">Cytoplasm</location>
    </subcellularLocation>
</comment>
<proteinExistence type="predicted"/>
<sequence length="844" mass="95184">MVKNGVAQAGPRQTCGGSVGDPKILEKRWNIDLEKRIQEEHFNESYSERYSFDPESEREVFIIDTPPPYPSGTWHIGAVAQYSMIDVIARSQRLLGKEVCFPWGVDRNGINIEFTVEKKYGRKMRSYERGEFLDLCAETIEPYTQAMRETAKRVGLSCDYDNEYLTDAPDYRAVSQSIFVDLFKRGDIVEDLRPNIYDPVEGTTIAEAEVQRITRKTLLCDVRWSTEEGDDIVISTTRPEMICACGVVVVHPDDERYAHLVGKRIHLPIPVADRESTVEIRTHPSVKMDFGSGALMVCSFGDQNDVAVFRELALRPFVAVDLEGRMSTVGGPLAGMLAEEARAASIDILRESGRLIAANEHIQEVPVSERGRNPVEIILLKEWYVKQTHILDRLGELSDQSTFIPERNRQYLHDWMNGISIDWPISRRRWYHTEVPIWYSEDGSKVVVPPQGSYVQPWRQSPPQGSEVLDRQTRELIGSFDELRLSLGELEGEGKVFDTWMDSSNSNLFVSGYLSNPELFKRAFPTSIRPQGKEIVRTWLYYTLLKSALLLDKPGFQNIWIDGLGMDPWGRKMSKSLGNGIDADSVLECGAAGRTGSWKIKGPDGKQVQLRANKIGSECFRLWKACDAQIGDDFHINPEEIEAKYFGVLTKIFNVARFASQFDAPDDLERPPEDLAPEDRWILAEFDHVMTRVEDAWSRIDIYTAAQAIKGFGTGIFPSHWLEMTKSRLYDGDAAATWTLHRVVRDLLNALTPICPFFTHYLSTTLYGHSAVDARSFPRLPAGAVGEGADALKALTPAVSDFNSAVWKLKKDSGLSLKSPISNISIPPELSMLEDSLVRMHSIE</sequence>
<keyword evidence="5" id="KW-0547">Nucleotide-binding</keyword>
<evidence type="ECO:0000256" key="1">
    <source>
        <dbReference type="ARBA" id="ARBA00004496"/>
    </source>
</evidence>
<evidence type="ECO:0000256" key="5">
    <source>
        <dbReference type="ARBA" id="ARBA00022741"/>
    </source>
</evidence>
<dbReference type="GO" id="GO:0006438">
    <property type="term" value="P:valyl-tRNA aminoacylation"/>
    <property type="evidence" value="ECO:0007669"/>
    <property type="project" value="InterPro"/>
</dbReference>
<dbReference type="PANTHER" id="PTHR11946">
    <property type="entry name" value="VALYL-TRNA SYNTHETASES"/>
    <property type="match status" value="1"/>
</dbReference>
<evidence type="ECO:0000256" key="6">
    <source>
        <dbReference type="ARBA" id="ARBA00022840"/>
    </source>
</evidence>
<dbReference type="InterPro" id="IPR002303">
    <property type="entry name" value="Valyl-tRNA_ligase"/>
</dbReference>
<dbReference type="InterPro" id="IPR009080">
    <property type="entry name" value="tRNAsynth_Ia_anticodon-bd"/>
</dbReference>
<dbReference type="InterPro" id="IPR009008">
    <property type="entry name" value="Val/Leu/Ile-tRNA-synth_edit"/>
</dbReference>
<accession>A0A381RK63</accession>
<keyword evidence="6" id="KW-0067">ATP-binding</keyword>
<keyword evidence="4" id="KW-0436">Ligase</keyword>
<evidence type="ECO:0000256" key="3">
    <source>
        <dbReference type="ARBA" id="ARBA00022490"/>
    </source>
</evidence>
<reference evidence="13" key="1">
    <citation type="submission" date="2018-05" db="EMBL/GenBank/DDBJ databases">
        <authorList>
            <person name="Lanie J.A."/>
            <person name="Ng W.-L."/>
            <person name="Kazmierczak K.M."/>
            <person name="Andrzejewski T.M."/>
            <person name="Davidsen T.M."/>
            <person name="Wayne K.J."/>
            <person name="Tettelin H."/>
            <person name="Glass J.I."/>
            <person name="Rusch D."/>
            <person name="Podicherti R."/>
            <person name="Tsui H.-C.T."/>
            <person name="Winkler M.E."/>
        </authorList>
    </citation>
    <scope>NUCLEOTIDE SEQUENCE</scope>
</reference>
<dbReference type="GO" id="GO:0004832">
    <property type="term" value="F:valine-tRNA ligase activity"/>
    <property type="evidence" value="ECO:0007669"/>
    <property type="project" value="UniProtKB-EC"/>
</dbReference>
<dbReference type="PRINTS" id="PR00986">
    <property type="entry name" value="TRNASYNTHVAL"/>
</dbReference>
<dbReference type="SUPFAM" id="SSF52374">
    <property type="entry name" value="Nucleotidylyl transferase"/>
    <property type="match status" value="1"/>
</dbReference>
<dbReference type="CDD" id="cd07962">
    <property type="entry name" value="Anticodon_Ia_Val"/>
    <property type="match status" value="1"/>
</dbReference>
<dbReference type="InterPro" id="IPR002300">
    <property type="entry name" value="aa-tRNA-synth_Ia"/>
</dbReference>
<dbReference type="FunFam" id="3.40.50.620:FF:000192">
    <property type="entry name" value="Valine--tRNA ligase"/>
    <property type="match status" value="1"/>
</dbReference>
<gene>
    <name evidence="13" type="ORF">METZ01_LOCUS45070</name>
</gene>
<keyword evidence="7" id="KW-0648">Protein biosynthesis</keyword>
<name>A0A381RK63_9ZZZZ</name>
<evidence type="ECO:0000256" key="7">
    <source>
        <dbReference type="ARBA" id="ARBA00022917"/>
    </source>
</evidence>
<feature type="domain" description="Aminoacyl-tRNA synthetase class Ia" evidence="11">
    <location>
        <begin position="54"/>
        <end position="635"/>
    </location>
</feature>
<dbReference type="Gene3D" id="1.10.730.10">
    <property type="entry name" value="Isoleucyl-tRNA Synthetase, Domain 1"/>
    <property type="match status" value="1"/>
</dbReference>
<dbReference type="GO" id="GO:0002161">
    <property type="term" value="F:aminoacyl-tRNA deacylase activity"/>
    <property type="evidence" value="ECO:0007669"/>
    <property type="project" value="InterPro"/>
</dbReference>
<evidence type="ECO:0000256" key="4">
    <source>
        <dbReference type="ARBA" id="ARBA00022598"/>
    </source>
</evidence>
<dbReference type="GO" id="GO:0005829">
    <property type="term" value="C:cytosol"/>
    <property type="evidence" value="ECO:0007669"/>
    <property type="project" value="TreeGrafter"/>
</dbReference>
<dbReference type="AlphaFoldDB" id="A0A381RK63"/>
<keyword evidence="8" id="KW-0030">Aminoacyl-tRNA synthetase</keyword>
<keyword evidence="3" id="KW-0963">Cytoplasm</keyword>
<feature type="domain" description="Methionyl/Valyl/Leucyl/Isoleucyl-tRNA synthetase anticodon-binding" evidence="12">
    <location>
        <begin position="679"/>
        <end position="822"/>
    </location>
</feature>